<gene>
    <name evidence="3" type="ORF">EH244_15960</name>
</gene>
<feature type="domain" description="Gamma-glutamylcyclotransferase AIG2-like" evidence="2">
    <location>
        <begin position="23"/>
        <end position="140"/>
    </location>
</feature>
<reference evidence="3 4" key="1">
    <citation type="submission" date="2018-11" db="EMBL/GenBank/DDBJ databases">
        <title>The genome of Variovorax sp T529.</title>
        <authorList>
            <person name="Gao J."/>
        </authorList>
    </citation>
    <scope>NUCLEOTIDE SEQUENCE [LARGE SCALE GENOMIC DNA]</scope>
    <source>
        <strain evidence="3 4">T529</strain>
    </source>
</reference>
<organism evidence="3 4">
    <name type="scientific">Variovorax beijingensis</name>
    <dbReference type="NCBI Taxonomy" id="2496117"/>
    <lineage>
        <taxon>Bacteria</taxon>
        <taxon>Pseudomonadati</taxon>
        <taxon>Pseudomonadota</taxon>
        <taxon>Betaproteobacteria</taxon>
        <taxon>Burkholderiales</taxon>
        <taxon>Comamonadaceae</taxon>
        <taxon>Variovorax</taxon>
    </lineage>
</organism>
<comment type="caution">
    <text evidence="3">The sequence shown here is derived from an EMBL/GenBank/DDBJ whole genome shotgun (WGS) entry which is preliminary data.</text>
</comment>
<evidence type="ECO:0000313" key="4">
    <source>
        <dbReference type="Proteomes" id="UP000271590"/>
    </source>
</evidence>
<dbReference type="Gene3D" id="3.10.490.10">
    <property type="entry name" value="Gamma-glutamyl cyclotransferase-like"/>
    <property type="match status" value="1"/>
</dbReference>
<proteinExistence type="predicted"/>
<dbReference type="InterPro" id="IPR036568">
    <property type="entry name" value="GGCT-like_sf"/>
</dbReference>
<dbReference type="AlphaFoldDB" id="A0A3P3EMD5"/>
<dbReference type="CDD" id="cd06661">
    <property type="entry name" value="GGCT_like"/>
    <property type="match status" value="1"/>
</dbReference>
<evidence type="ECO:0000259" key="2">
    <source>
        <dbReference type="Pfam" id="PF06094"/>
    </source>
</evidence>
<accession>A0A3P3EMD5</accession>
<dbReference type="Pfam" id="PF06094">
    <property type="entry name" value="GGACT"/>
    <property type="match status" value="1"/>
</dbReference>
<dbReference type="SUPFAM" id="SSF110857">
    <property type="entry name" value="Gamma-glutamyl cyclotransferase-like"/>
    <property type="match status" value="1"/>
</dbReference>
<keyword evidence="3" id="KW-0808">Transferase</keyword>
<dbReference type="InterPro" id="IPR013024">
    <property type="entry name" value="GGCT-like"/>
</dbReference>
<dbReference type="EMBL" id="RQXU01000008">
    <property type="protein sequence ID" value="RRH87550.1"/>
    <property type="molecule type" value="Genomic_DNA"/>
</dbReference>
<dbReference type="Proteomes" id="UP000271590">
    <property type="component" value="Unassembled WGS sequence"/>
</dbReference>
<dbReference type="InterPro" id="IPR009288">
    <property type="entry name" value="AIG2-like_dom"/>
</dbReference>
<sequence>MDSMMPQSPEPDGTPDASAQRHVFVYGTLRRGGRNDIARYRPAPVHVADAGIAATLYDLGAYPGAVLGGQRRVVGEIYRIAPQVEAELDRLEGVADDDSGEYIRRQVAVEAGAQRLECLVYEIHPSRIEGREVIDSGDWMAHAAAR</sequence>
<name>A0A3P3EMD5_9BURK</name>
<evidence type="ECO:0000313" key="3">
    <source>
        <dbReference type="EMBL" id="RRH87550.1"/>
    </source>
</evidence>
<evidence type="ECO:0000256" key="1">
    <source>
        <dbReference type="SAM" id="MobiDB-lite"/>
    </source>
</evidence>
<dbReference type="GO" id="GO:0016740">
    <property type="term" value="F:transferase activity"/>
    <property type="evidence" value="ECO:0007669"/>
    <property type="project" value="UniProtKB-KW"/>
</dbReference>
<protein>
    <submittedName>
        <fullName evidence="3">Gamma-glutamylcyclotransferase</fullName>
    </submittedName>
</protein>
<feature type="region of interest" description="Disordered" evidence="1">
    <location>
        <begin position="1"/>
        <end position="20"/>
    </location>
</feature>